<evidence type="ECO:0000256" key="1">
    <source>
        <dbReference type="SAM" id="SignalP"/>
    </source>
</evidence>
<organism evidence="2 3">
    <name type="scientific">Pipistrellus kuhlii</name>
    <name type="common">Kuhl's pipistrelle</name>
    <dbReference type="NCBI Taxonomy" id="59472"/>
    <lineage>
        <taxon>Eukaryota</taxon>
        <taxon>Metazoa</taxon>
        <taxon>Chordata</taxon>
        <taxon>Craniata</taxon>
        <taxon>Vertebrata</taxon>
        <taxon>Euteleostomi</taxon>
        <taxon>Mammalia</taxon>
        <taxon>Eutheria</taxon>
        <taxon>Laurasiatheria</taxon>
        <taxon>Chiroptera</taxon>
        <taxon>Yangochiroptera</taxon>
        <taxon>Vespertilionidae</taxon>
        <taxon>Pipistrellus</taxon>
    </lineage>
</organism>
<sequence>MSFSPWMMPFLVSIHAAGRLPLGSWKLCYCSGAGDAAELLPEKRGKAAAFPSVDTTPAAEALLPLGNRTRWIRNLPEQDASCPTLNTLMACSTTEARLEVGSSILGGNQCPNVALTHLTREKGGSLEAPQSVYPHSSGSVWAPCPRSRSAGPCLLCDWKKRF</sequence>
<reference evidence="2 3" key="1">
    <citation type="journal article" date="2020" name="Nature">
        <title>Six reference-quality genomes reveal evolution of bat adaptations.</title>
        <authorList>
            <person name="Jebb D."/>
            <person name="Huang Z."/>
            <person name="Pippel M."/>
            <person name="Hughes G.M."/>
            <person name="Lavrichenko K."/>
            <person name="Devanna P."/>
            <person name="Winkler S."/>
            <person name="Jermiin L.S."/>
            <person name="Skirmuntt E.C."/>
            <person name="Katzourakis A."/>
            <person name="Burkitt-Gray L."/>
            <person name="Ray D.A."/>
            <person name="Sullivan K.A.M."/>
            <person name="Roscito J.G."/>
            <person name="Kirilenko B.M."/>
            <person name="Davalos L.M."/>
            <person name="Corthals A.P."/>
            <person name="Power M.L."/>
            <person name="Jones G."/>
            <person name="Ransome R.D."/>
            <person name="Dechmann D.K.N."/>
            <person name="Locatelli A.G."/>
            <person name="Puechmaille S.J."/>
            <person name="Fedrigo O."/>
            <person name="Jarvis E.D."/>
            <person name="Hiller M."/>
            <person name="Vernes S.C."/>
            <person name="Myers E.W."/>
            <person name="Teeling E.C."/>
        </authorList>
    </citation>
    <scope>NUCLEOTIDE SEQUENCE [LARGE SCALE GENOMIC DNA]</scope>
    <source>
        <strain evidence="2">MPipKuh1</strain>
        <tissue evidence="2">Flight muscle</tissue>
    </source>
</reference>
<protein>
    <submittedName>
        <fullName evidence="2">Uncharacterized protein</fullName>
    </submittedName>
</protein>
<evidence type="ECO:0000313" key="3">
    <source>
        <dbReference type="Proteomes" id="UP000558488"/>
    </source>
</evidence>
<proteinExistence type="predicted"/>
<feature type="signal peptide" evidence="1">
    <location>
        <begin position="1"/>
        <end position="19"/>
    </location>
</feature>
<keyword evidence="3" id="KW-1185">Reference proteome</keyword>
<comment type="caution">
    <text evidence="2">The sequence shown here is derived from an EMBL/GenBank/DDBJ whole genome shotgun (WGS) entry which is preliminary data.</text>
</comment>
<feature type="chain" id="PRO_5029762615" evidence="1">
    <location>
        <begin position="20"/>
        <end position="162"/>
    </location>
</feature>
<name>A0A7J8B206_PIPKU</name>
<gene>
    <name evidence="2" type="ORF">mPipKuh1_007704</name>
</gene>
<accession>A0A7J8B206</accession>
<dbReference type="EMBL" id="JACAGB010000001">
    <property type="protein sequence ID" value="KAF6392495.1"/>
    <property type="molecule type" value="Genomic_DNA"/>
</dbReference>
<dbReference type="AlphaFoldDB" id="A0A7J8B206"/>
<dbReference type="Proteomes" id="UP000558488">
    <property type="component" value="Unassembled WGS sequence"/>
</dbReference>
<evidence type="ECO:0000313" key="2">
    <source>
        <dbReference type="EMBL" id="KAF6392495.1"/>
    </source>
</evidence>
<keyword evidence="1" id="KW-0732">Signal</keyword>